<dbReference type="Gene3D" id="3.40.50.410">
    <property type="entry name" value="von Willebrand factor, type A domain"/>
    <property type="match status" value="2"/>
</dbReference>
<organism evidence="3 4">
    <name type="scientific">Lingula anatina</name>
    <name type="common">Brachiopod</name>
    <name type="synonym">Lingula unguis</name>
    <dbReference type="NCBI Taxonomy" id="7574"/>
    <lineage>
        <taxon>Eukaryota</taxon>
        <taxon>Metazoa</taxon>
        <taxon>Spiralia</taxon>
        <taxon>Lophotrochozoa</taxon>
        <taxon>Brachiopoda</taxon>
        <taxon>Linguliformea</taxon>
        <taxon>Lingulata</taxon>
        <taxon>Lingulida</taxon>
        <taxon>Linguloidea</taxon>
        <taxon>Lingulidae</taxon>
        <taxon>Lingula</taxon>
    </lineage>
</organism>
<dbReference type="PROSITE" id="PS50234">
    <property type="entry name" value="VWFA"/>
    <property type="match status" value="2"/>
</dbReference>
<dbReference type="AlphaFoldDB" id="A0A1S3HR48"/>
<dbReference type="SUPFAM" id="SSF53300">
    <property type="entry name" value="vWA-like"/>
    <property type="match status" value="2"/>
</dbReference>
<reference evidence="4" key="1">
    <citation type="submission" date="2025-08" db="UniProtKB">
        <authorList>
            <consortium name="RefSeq"/>
        </authorList>
    </citation>
    <scope>IDENTIFICATION</scope>
    <source>
        <tissue evidence="4">Gonads</tissue>
    </source>
</reference>
<evidence type="ECO:0000256" key="1">
    <source>
        <dbReference type="SAM" id="SignalP"/>
    </source>
</evidence>
<dbReference type="STRING" id="7574.A0A1S3HR48"/>
<dbReference type="GeneID" id="106157070"/>
<dbReference type="KEGG" id="lak:106157070"/>
<feature type="signal peptide" evidence="1">
    <location>
        <begin position="1"/>
        <end position="21"/>
    </location>
</feature>
<dbReference type="Pfam" id="PF00092">
    <property type="entry name" value="VWA"/>
    <property type="match status" value="2"/>
</dbReference>
<keyword evidence="3" id="KW-1185">Reference proteome</keyword>
<keyword evidence="1" id="KW-0732">Signal</keyword>
<dbReference type="SMART" id="SM00327">
    <property type="entry name" value="VWA"/>
    <property type="match status" value="2"/>
</dbReference>
<dbReference type="PANTHER" id="PTHR24020:SF84">
    <property type="entry name" value="VWFA DOMAIN-CONTAINING PROTEIN"/>
    <property type="match status" value="1"/>
</dbReference>
<dbReference type="InterPro" id="IPR036465">
    <property type="entry name" value="vWFA_dom_sf"/>
</dbReference>
<dbReference type="CDD" id="cd01450">
    <property type="entry name" value="vWFA_subfamily_ECM"/>
    <property type="match status" value="1"/>
</dbReference>
<dbReference type="OrthoDB" id="6132182at2759"/>
<feature type="chain" id="PRO_5010386924" evidence="1">
    <location>
        <begin position="22"/>
        <end position="426"/>
    </location>
</feature>
<evidence type="ECO:0000313" key="4">
    <source>
        <dbReference type="RefSeq" id="XP_013388026.1"/>
    </source>
</evidence>
<feature type="domain" description="VWFA" evidence="2">
    <location>
        <begin position="250"/>
        <end position="420"/>
    </location>
</feature>
<dbReference type="InParanoid" id="A0A1S3HR48"/>
<evidence type="ECO:0000313" key="3">
    <source>
        <dbReference type="Proteomes" id="UP000085678"/>
    </source>
</evidence>
<proteinExistence type="predicted"/>
<sequence>MEGGFFFKMFMMVVTIKSVFSAVPYSNPRRGDIGIDWLHVSTSTGFQCYKPLDVVFLLDSSRAFQGHRWNKLVDFTYRLTERFPLGRRSVRVGVLAYETSPHAVIPLNTTTKQILDSISSLRYTQTVKTKLRADIAGGIDYMKEVFFSTDERYEATRVGVVVSDYDSLANQSVPLAIRRATAAGINVLPIGIRSSQSTLELSGSFYGENSIQLGSVNDLDSITDTVKRKTCQAPNLPRSGGGCGNGFPVDVTFIHDASNSGPARARYSYHFIQNIVRQLDISEQAIQVSLLQQPCLPVLDFGLDSYNDKDSLLNSLNVGSPLAVSHLMRTARMSAARVDGSRRFNAKKVAVLITDRKINDIGPSSREAMKSRRAGMKIIGIGIGEDVRIADLREVSSRPSGEHTFHVKRHESLSEIREKVLNLICS</sequence>
<dbReference type="RefSeq" id="XP_013388026.1">
    <property type="nucleotide sequence ID" value="XM_013532572.1"/>
</dbReference>
<dbReference type="PANTHER" id="PTHR24020">
    <property type="entry name" value="COLLAGEN ALPHA"/>
    <property type="match status" value="1"/>
</dbReference>
<name>A0A1S3HR48_LINAN</name>
<accession>A0A1S3HR48</accession>
<evidence type="ECO:0000259" key="2">
    <source>
        <dbReference type="PROSITE" id="PS50234"/>
    </source>
</evidence>
<protein>
    <submittedName>
        <fullName evidence="4">Collagen alpha-5(VI) chain-like</fullName>
    </submittedName>
</protein>
<dbReference type="Proteomes" id="UP000085678">
    <property type="component" value="Unplaced"/>
</dbReference>
<dbReference type="InterPro" id="IPR002035">
    <property type="entry name" value="VWF_A"/>
</dbReference>
<dbReference type="InterPro" id="IPR050525">
    <property type="entry name" value="ECM_Assembly_Org"/>
</dbReference>
<gene>
    <name evidence="4" type="primary">LOC106157070</name>
</gene>
<feature type="domain" description="VWFA" evidence="2">
    <location>
        <begin position="53"/>
        <end position="230"/>
    </location>
</feature>